<comment type="caution">
    <text evidence="1">The sequence shown here is derived from an EMBL/GenBank/DDBJ whole genome shotgun (WGS) entry which is preliminary data.</text>
</comment>
<name>A0A4C1ZGH6_EUMVA</name>
<dbReference type="AlphaFoldDB" id="A0A4C1ZGH6"/>
<evidence type="ECO:0000313" key="1">
    <source>
        <dbReference type="EMBL" id="GBP86910.1"/>
    </source>
</evidence>
<protein>
    <submittedName>
        <fullName evidence="1">Uncharacterized protein</fullName>
    </submittedName>
</protein>
<keyword evidence="2" id="KW-1185">Reference proteome</keyword>
<accession>A0A4C1ZGH6</accession>
<organism evidence="1 2">
    <name type="scientific">Eumeta variegata</name>
    <name type="common">Bagworm moth</name>
    <name type="synonym">Eumeta japonica</name>
    <dbReference type="NCBI Taxonomy" id="151549"/>
    <lineage>
        <taxon>Eukaryota</taxon>
        <taxon>Metazoa</taxon>
        <taxon>Ecdysozoa</taxon>
        <taxon>Arthropoda</taxon>
        <taxon>Hexapoda</taxon>
        <taxon>Insecta</taxon>
        <taxon>Pterygota</taxon>
        <taxon>Neoptera</taxon>
        <taxon>Endopterygota</taxon>
        <taxon>Lepidoptera</taxon>
        <taxon>Glossata</taxon>
        <taxon>Ditrysia</taxon>
        <taxon>Tineoidea</taxon>
        <taxon>Psychidae</taxon>
        <taxon>Oiketicinae</taxon>
        <taxon>Eumeta</taxon>
    </lineage>
</organism>
<reference evidence="1 2" key="1">
    <citation type="journal article" date="2019" name="Commun. Biol.">
        <title>The bagworm genome reveals a unique fibroin gene that provides high tensile strength.</title>
        <authorList>
            <person name="Kono N."/>
            <person name="Nakamura H."/>
            <person name="Ohtoshi R."/>
            <person name="Tomita M."/>
            <person name="Numata K."/>
            <person name="Arakawa K."/>
        </authorList>
    </citation>
    <scope>NUCLEOTIDE SEQUENCE [LARGE SCALE GENOMIC DNA]</scope>
</reference>
<proteinExistence type="predicted"/>
<sequence length="255" mass="28980">MPPRAAAAGRAKNFSLSKFAGAAVPFILSDGRRVLCLPSRLILTCRSQERTLIVHASTARCSKLTFADTWSYMEILLKGADTKKIVVDSETAFIRRRLRTPRLSRKTAGGGASVTRRFSDDLVLISDNIEMLRTMLLHLAEQSRVLLRTNKKRVSETFVQRRVREPIEPCCIYQVHPITEYLHTGFSKRRPKPTPRALPQSSESFRQDFLKDKYFRLRIEGTRSSSRPIVAGVPQVFMLSPILYFLVLKRLTVAS</sequence>
<dbReference type="Proteomes" id="UP000299102">
    <property type="component" value="Unassembled WGS sequence"/>
</dbReference>
<gene>
    <name evidence="1" type="ORF">EVAR_103726_1</name>
</gene>
<dbReference type="EMBL" id="BGZK01001824">
    <property type="protein sequence ID" value="GBP86910.1"/>
    <property type="molecule type" value="Genomic_DNA"/>
</dbReference>
<evidence type="ECO:0000313" key="2">
    <source>
        <dbReference type="Proteomes" id="UP000299102"/>
    </source>
</evidence>